<dbReference type="EMBL" id="NAJO01000156">
    <property type="protein sequence ID" value="OQN95138.1"/>
    <property type="molecule type" value="Genomic_DNA"/>
</dbReference>
<name>A0A1V8S7G5_9PEZI</name>
<dbReference type="Pfam" id="PF24764">
    <property type="entry name" value="rva_4"/>
    <property type="match status" value="1"/>
</dbReference>
<evidence type="ECO:0000259" key="2">
    <source>
        <dbReference type="Pfam" id="PF24764"/>
    </source>
</evidence>
<dbReference type="AlphaFoldDB" id="A0A1V8S7G5"/>
<dbReference type="InParanoid" id="A0A1V8S7G5"/>
<dbReference type="InterPro" id="IPR058913">
    <property type="entry name" value="Integrase_dom_put"/>
</dbReference>
<comment type="caution">
    <text evidence="3">The sequence shown here is derived from an EMBL/GenBank/DDBJ whole genome shotgun (WGS) entry which is preliminary data.</text>
</comment>
<evidence type="ECO:0000256" key="1">
    <source>
        <dbReference type="SAM" id="Coils"/>
    </source>
</evidence>
<dbReference type="Proteomes" id="UP000192596">
    <property type="component" value="Unassembled WGS sequence"/>
</dbReference>
<keyword evidence="4" id="KW-1185">Reference proteome</keyword>
<proteinExistence type="predicted"/>
<evidence type="ECO:0000313" key="3">
    <source>
        <dbReference type="EMBL" id="OQN95138.1"/>
    </source>
</evidence>
<dbReference type="PANTHER" id="PTHR46791">
    <property type="entry name" value="EXPRESSED PROTEIN"/>
    <property type="match status" value="1"/>
</dbReference>
<feature type="domain" description="Integrase core" evidence="2">
    <location>
        <begin position="189"/>
        <end position="372"/>
    </location>
</feature>
<feature type="coiled-coil region" evidence="1">
    <location>
        <begin position="455"/>
        <end position="482"/>
    </location>
</feature>
<sequence>MRAINLKPYTEQIREWLQEDSLSHNEIIRLLADTHDITVSNRTFRAFLTKHGISTMRRYDADLALTKRIKYLHYEVQCSDDESVFMLTEDGWPISKRRLQRMRLALGLKQRVPGADREQMDALMAEKLAYEMEQGQIEDLGKHHLYRFMRSKYNIIGRERLYAIARTNYSEVIEPRRQKAKRHRGKIIVPGPNYCLSMDGHCKLEKWGIQIYAAIDVYSRHIVWIYIGITGRSQVSVPTQYVAAAAHKGVIPFVIRSDRGAETTLAAAAHWALSKAARTKPDGTPITLDDAFRHGTSKENVSIEMWWNQQTRSMLGRWRQYFESLSNTDQYVGGRLAHRLAFLAVYIPIIRNESLEFVNLWNHHRIRRQKDEHIVHGRPYQLYNYPSQSGGVDCGAYLDAGNTANLSECPRPPSPEQFYRANEPLREAMANLREANVAAGSPLDLDMDHVAFRERDANDEALNAEERTYARLRRELLHHANEIENHDVHAARQQEIYHQIGQAEDQEEVAVLWQELRAIQQELQYANDNENGPENIEGLLIDPGL</sequence>
<evidence type="ECO:0000313" key="4">
    <source>
        <dbReference type="Proteomes" id="UP000192596"/>
    </source>
</evidence>
<dbReference type="OrthoDB" id="5392716at2759"/>
<accession>A0A1V8S7G5</accession>
<reference evidence="4" key="1">
    <citation type="submission" date="2017-03" db="EMBL/GenBank/DDBJ databases">
        <title>Genomes of endolithic fungi from Antarctica.</title>
        <authorList>
            <person name="Coleine C."/>
            <person name="Masonjones S."/>
            <person name="Stajich J.E."/>
        </authorList>
    </citation>
    <scope>NUCLEOTIDE SEQUENCE [LARGE SCALE GENOMIC DNA]</scope>
    <source>
        <strain evidence="4">CCFEE 5527</strain>
    </source>
</reference>
<organism evidence="3 4">
    <name type="scientific">Cryoendolithus antarcticus</name>
    <dbReference type="NCBI Taxonomy" id="1507870"/>
    <lineage>
        <taxon>Eukaryota</taxon>
        <taxon>Fungi</taxon>
        <taxon>Dikarya</taxon>
        <taxon>Ascomycota</taxon>
        <taxon>Pezizomycotina</taxon>
        <taxon>Dothideomycetes</taxon>
        <taxon>Dothideomycetidae</taxon>
        <taxon>Cladosporiales</taxon>
        <taxon>Cladosporiaceae</taxon>
        <taxon>Cryoendolithus</taxon>
    </lineage>
</organism>
<protein>
    <recommendedName>
        <fullName evidence="2">Integrase core domain-containing protein</fullName>
    </recommendedName>
</protein>
<dbReference type="STRING" id="1507870.A0A1V8S7G5"/>
<keyword evidence="1" id="KW-0175">Coiled coil</keyword>
<dbReference type="PANTHER" id="PTHR46791:SF5">
    <property type="entry name" value="CLR5 DOMAIN-CONTAINING PROTEIN-RELATED"/>
    <property type="match status" value="1"/>
</dbReference>
<gene>
    <name evidence="3" type="ORF">B0A48_18723</name>
</gene>